<dbReference type="Proteomes" id="UP000504615">
    <property type="component" value="Unplaced"/>
</dbReference>
<evidence type="ECO:0000313" key="1">
    <source>
        <dbReference type="Proteomes" id="UP000504615"/>
    </source>
</evidence>
<gene>
    <name evidence="2" type="primary">LOC105430894</name>
</gene>
<name>A0A6I9WMN4_9HYME</name>
<dbReference type="KEGG" id="pbar:105430894"/>
<dbReference type="InterPro" id="IPR007914">
    <property type="entry name" value="UPF0193"/>
</dbReference>
<dbReference type="AlphaFoldDB" id="A0A6I9WMN4"/>
<dbReference type="GeneID" id="105430894"/>
<keyword evidence="1" id="KW-1185">Reference proteome</keyword>
<protein>
    <submittedName>
        <fullName evidence="2">UPF0193 protein EVG1 homolog isoform X1</fullName>
    </submittedName>
</protein>
<reference evidence="2" key="1">
    <citation type="submission" date="2025-08" db="UniProtKB">
        <authorList>
            <consortium name="RefSeq"/>
        </authorList>
    </citation>
    <scope>IDENTIFICATION</scope>
</reference>
<evidence type="ECO:0000313" key="2">
    <source>
        <dbReference type="RefSeq" id="XP_011642969.1"/>
    </source>
</evidence>
<sequence>MERKYQRVELGVGAFHNPPRAKYSEETRNLIKLLMEESKLTMLQRKTIQEAIDKGESLPPSIDKTKNTKDKIETYQVKFPSAWKRRSQDTIISSGAYEREQYRRTAPLRKDKKYFFKIITENIKHKLNNMNFTQLANKEKQKRHLACMMAYGKDMPETPHGPKILHKVKREPKIPENADFLNEMVQGIRERMDFLHDMENLGMGKKYQPIIKQEIAEKIRLIESLDSQTSNELRKEICEIKRGRSSSSPLSLTEVEEN</sequence>
<dbReference type="PANTHER" id="PTHR28348">
    <property type="entry name" value="UPF0193 PROTEIN EVG1"/>
    <property type="match status" value="1"/>
</dbReference>
<dbReference type="PANTHER" id="PTHR28348:SF1">
    <property type="entry name" value="UPF0193 PROTEIN EVG1"/>
    <property type="match status" value="1"/>
</dbReference>
<organism evidence="1 2">
    <name type="scientific">Pogonomyrmex barbatus</name>
    <name type="common">red harvester ant</name>
    <dbReference type="NCBI Taxonomy" id="144034"/>
    <lineage>
        <taxon>Eukaryota</taxon>
        <taxon>Metazoa</taxon>
        <taxon>Ecdysozoa</taxon>
        <taxon>Arthropoda</taxon>
        <taxon>Hexapoda</taxon>
        <taxon>Insecta</taxon>
        <taxon>Pterygota</taxon>
        <taxon>Neoptera</taxon>
        <taxon>Endopterygota</taxon>
        <taxon>Hymenoptera</taxon>
        <taxon>Apocrita</taxon>
        <taxon>Aculeata</taxon>
        <taxon>Formicoidea</taxon>
        <taxon>Formicidae</taxon>
        <taxon>Myrmicinae</taxon>
        <taxon>Pogonomyrmex</taxon>
    </lineage>
</organism>
<accession>A0A6I9WMN4</accession>
<dbReference type="Pfam" id="PF05250">
    <property type="entry name" value="UPF0193"/>
    <property type="match status" value="2"/>
</dbReference>
<dbReference type="RefSeq" id="XP_011642969.1">
    <property type="nucleotide sequence ID" value="XM_011644667.2"/>
</dbReference>
<dbReference type="OrthoDB" id="10262032at2759"/>
<proteinExistence type="predicted"/>